<sequence>MAEPKKIVVLGAGYAGIPAVLTLQKSLRDGEADITLINRCRVSSEMEVMFDYRRIRRGHGKSGRCKVKWEGGRG</sequence>
<proteinExistence type="predicted"/>
<reference evidence="2" key="1">
    <citation type="submission" date="2012-01" db="EMBL/GenBank/DDBJ databases">
        <title>Complete sequence of chromosome of Thermobacillus composti KWC4.</title>
        <authorList>
            <person name="Lucas S."/>
            <person name="Han J."/>
            <person name="Lapidus A."/>
            <person name="Cheng J.-F."/>
            <person name="Goodwin L."/>
            <person name="Pitluck S."/>
            <person name="Peters L."/>
            <person name="Ovchinnikova G."/>
            <person name="Teshima H."/>
            <person name="Detter J.C."/>
            <person name="Han C."/>
            <person name="Tapia R."/>
            <person name="Land M."/>
            <person name="Hauser L."/>
            <person name="Kyrpides N."/>
            <person name="Ivanova N."/>
            <person name="Pagani I."/>
            <person name="Anderson I."/>
            <person name="Woyke T."/>
        </authorList>
    </citation>
    <scope>NUCLEOTIDE SEQUENCE [LARGE SCALE GENOMIC DNA]</scope>
    <source>
        <strain evidence="2">DSM 18247 / JCM 13945 / KWC4</strain>
    </source>
</reference>
<dbReference type="InterPro" id="IPR036188">
    <property type="entry name" value="FAD/NAD-bd_sf"/>
</dbReference>
<name>L0EA72_THECK</name>
<keyword evidence="2" id="KW-1185">Reference proteome</keyword>
<dbReference type="AlphaFoldDB" id="L0EA72"/>
<dbReference type="Gene3D" id="3.50.50.100">
    <property type="match status" value="1"/>
</dbReference>
<dbReference type="OrthoDB" id="9781621at2"/>
<dbReference type="EMBL" id="CP003255">
    <property type="protein sequence ID" value="AGA56591.1"/>
    <property type="molecule type" value="Genomic_DNA"/>
</dbReference>
<protein>
    <recommendedName>
        <fullName evidence="3">NADH dehydrogenase, FAD-containing subunit</fullName>
    </recommendedName>
</protein>
<dbReference type="STRING" id="717605.Theco_0366"/>
<dbReference type="Proteomes" id="UP000010795">
    <property type="component" value="Chromosome"/>
</dbReference>
<evidence type="ECO:0000313" key="2">
    <source>
        <dbReference type="Proteomes" id="UP000010795"/>
    </source>
</evidence>
<evidence type="ECO:0008006" key="3">
    <source>
        <dbReference type="Google" id="ProtNLM"/>
    </source>
</evidence>
<evidence type="ECO:0000313" key="1">
    <source>
        <dbReference type="EMBL" id="AGA56591.1"/>
    </source>
</evidence>
<dbReference type="eggNOG" id="COG1252">
    <property type="taxonomic scope" value="Bacteria"/>
</dbReference>
<dbReference type="KEGG" id="tco:Theco_0366"/>
<dbReference type="RefSeq" id="WP_015253355.1">
    <property type="nucleotide sequence ID" value="NC_019897.1"/>
</dbReference>
<organism evidence="1 2">
    <name type="scientific">Thermobacillus composti (strain DSM 18247 / JCM 13945 / KWC4)</name>
    <dbReference type="NCBI Taxonomy" id="717605"/>
    <lineage>
        <taxon>Bacteria</taxon>
        <taxon>Bacillati</taxon>
        <taxon>Bacillota</taxon>
        <taxon>Bacilli</taxon>
        <taxon>Bacillales</taxon>
        <taxon>Paenibacillaceae</taxon>
        <taxon>Thermobacillus</taxon>
    </lineage>
</organism>
<dbReference type="SUPFAM" id="SSF51905">
    <property type="entry name" value="FAD/NAD(P)-binding domain"/>
    <property type="match status" value="1"/>
</dbReference>
<dbReference type="HOGENOM" id="CLU_2686587_0_0_9"/>
<gene>
    <name evidence="1" type="ordered locus">Theco_0366</name>
</gene>
<accession>L0EA72</accession>